<dbReference type="EMBL" id="AY915848">
    <property type="protein sequence ID" value="AAX31069.1"/>
    <property type="molecule type" value="mRNA"/>
</dbReference>
<accession>Q5BQW7</accession>
<name>Q5BQW7_SCHJA</name>
<evidence type="ECO:0000313" key="2">
    <source>
        <dbReference type="EMBL" id="AAX31069.1"/>
    </source>
</evidence>
<keyword evidence="1" id="KW-0812">Transmembrane</keyword>
<proteinExistence type="evidence at transcript level"/>
<organism evidence="2">
    <name type="scientific">Schistosoma japonicum</name>
    <name type="common">Blood fluke</name>
    <dbReference type="NCBI Taxonomy" id="6182"/>
    <lineage>
        <taxon>Eukaryota</taxon>
        <taxon>Metazoa</taxon>
        <taxon>Spiralia</taxon>
        <taxon>Lophotrochozoa</taxon>
        <taxon>Platyhelminthes</taxon>
        <taxon>Trematoda</taxon>
        <taxon>Digenea</taxon>
        <taxon>Strigeidida</taxon>
        <taxon>Schistosomatoidea</taxon>
        <taxon>Schistosomatidae</taxon>
        <taxon>Schistosoma</taxon>
    </lineage>
</organism>
<keyword evidence="1" id="KW-1133">Transmembrane helix</keyword>
<reference evidence="2" key="1">
    <citation type="submission" date="2005-01" db="EMBL/GenBank/DDBJ databases">
        <authorList>
            <person name="Han Z."/>
        </authorList>
    </citation>
    <scope>NUCLEOTIDE SEQUENCE</scope>
</reference>
<evidence type="ECO:0000256" key="1">
    <source>
        <dbReference type="SAM" id="Phobius"/>
    </source>
</evidence>
<sequence>MACLTAYRQSASGDGRRWAMLARAGALGAALAFATGQGRVVGRRRLQSDARACSAWRHPS</sequence>
<feature type="transmembrane region" description="Helical" evidence="1">
    <location>
        <begin position="20"/>
        <end position="41"/>
    </location>
</feature>
<reference evidence="2" key="2">
    <citation type="journal article" date="2006" name="PLoS Pathog.">
        <title>New perspectives on host-parasite interplay by comparative transcriptomic and proteomic analyses of Schistosoma japonicum.</title>
        <authorList>
            <person name="Liu F."/>
            <person name="Lu J."/>
            <person name="Hu W."/>
            <person name="Wang S.Y."/>
            <person name="Cui S.J."/>
            <person name="Chi M."/>
            <person name="Yan Q."/>
            <person name="Wang X.R."/>
            <person name="Song H.D."/>
            <person name="Xu X.N."/>
            <person name="Wang J.J."/>
            <person name="Zhang X.L."/>
            <person name="Zhang X."/>
            <person name="Wang Z.Q."/>
            <person name="Xue C.L."/>
            <person name="Brindley P.J."/>
            <person name="McManus D.P."/>
            <person name="Yang P.Y."/>
            <person name="Feng Z."/>
            <person name="Chen Z."/>
            <person name="Han Z.G."/>
        </authorList>
    </citation>
    <scope>NUCLEOTIDE SEQUENCE</scope>
</reference>
<dbReference type="AlphaFoldDB" id="Q5BQW7"/>
<protein>
    <submittedName>
        <fullName evidence="2">Uncharacterized protein</fullName>
    </submittedName>
</protein>
<keyword evidence="1" id="KW-0472">Membrane</keyword>